<dbReference type="Proteomes" id="UP000219467">
    <property type="component" value="Unassembled WGS sequence"/>
</dbReference>
<evidence type="ECO:0000313" key="3">
    <source>
        <dbReference type="EMBL" id="SNX70608.1"/>
    </source>
</evidence>
<dbReference type="Pfam" id="PF13400">
    <property type="entry name" value="Tad"/>
    <property type="match status" value="1"/>
</dbReference>
<gene>
    <name evidence="3" type="ORF">SAMN05878503_106130</name>
</gene>
<feature type="domain" description="Putative Flp pilus-assembly TadG-like N-terminal" evidence="2">
    <location>
        <begin position="13"/>
        <end position="59"/>
    </location>
</feature>
<dbReference type="AlphaFoldDB" id="A0A285CU78"/>
<keyword evidence="4" id="KW-1185">Reference proteome</keyword>
<accession>A0A285CU78</accession>
<feature type="transmembrane region" description="Helical" evidence="1">
    <location>
        <begin position="12"/>
        <end position="34"/>
    </location>
</feature>
<name>A0A285CU78_9RHOB</name>
<organism evidence="3 4">
    <name type="scientific">Cereibacter ovatus</name>
    <dbReference type="NCBI Taxonomy" id="439529"/>
    <lineage>
        <taxon>Bacteria</taxon>
        <taxon>Pseudomonadati</taxon>
        <taxon>Pseudomonadota</taxon>
        <taxon>Alphaproteobacteria</taxon>
        <taxon>Rhodobacterales</taxon>
        <taxon>Paracoccaceae</taxon>
        <taxon>Cereibacter</taxon>
    </lineage>
</organism>
<keyword evidence="1" id="KW-0472">Membrane</keyword>
<evidence type="ECO:0000313" key="4">
    <source>
        <dbReference type="Proteomes" id="UP000219467"/>
    </source>
</evidence>
<evidence type="ECO:0000256" key="1">
    <source>
        <dbReference type="SAM" id="Phobius"/>
    </source>
</evidence>
<dbReference type="EMBL" id="OAOQ01000006">
    <property type="protein sequence ID" value="SNX70608.1"/>
    <property type="molecule type" value="Genomic_DNA"/>
</dbReference>
<keyword evidence="1" id="KW-1133">Transmembrane helix</keyword>
<dbReference type="InterPro" id="IPR028087">
    <property type="entry name" value="Tad_N"/>
</dbReference>
<dbReference type="RefSeq" id="WP_097030400.1">
    <property type="nucleotide sequence ID" value="NZ_OAOQ01000006.1"/>
</dbReference>
<sequence length="504" mass="53086">MTCRRTLRDDDEGAILVLWAVALAVMLGLVALSFDTGRMASTQSELQGFADQVALAAAGELDGHSDAITRATDAANRLITDSQTYATGGRDLGGEKLGDQVQDFTLTFYSALPADDSSALTAVTTDPADAIYVRVTVPARRVPFTFAAAFNALTGTQPARDTVGATAVAGFTQYACDITPMFFCLPSPTFRADAHIGHMVQLRAGGGGGAWAPGNFGFLDPDLFADKSATCAGLNGSKLDQCLLGAEGAITQCVNQRGVDTVPGQRNGIENAILNIRFDIFAGSVKNLSNKAEYSAAPNVIIGYKRKNKGSCGKLEPGTGQPGDTLGLPRDTCFENGTCGQSGDGERFGDGDWSKGRADYVALNYGTDPHPGAKTRYKYYLAEIASAGGPSSTTAILPKTSQETGRPICAKKQSSDPDRRVLTVAGVDCGNIAFDIHGRATGVPVKEFFRLFLTEPVGLKGANGIEDDYVYDTNNFDIFAEIVGSAQARGGSGGMMHDVVQLYR</sequence>
<proteinExistence type="predicted"/>
<keyword evidence="1" id="KW-0812">Transmembrane</keyword>
<reference evidence="4" key="1">
    <citation type="submission" date="2017-08" db="EMBL/GenBank/DDBJ databases">
        <authorList>
            <person name="Varghese N."/>
            <person name="Submissions S."/>
        </authorList>
    </citation>
    <scope>NUCLEOTIDE SEQUENCE [LARGE SCALE GENOMIC DNA]</scope>
    <source>
        <strain evidence="4">JA234</strain>
    </source>
</reference>
<evidence type="ECO:0000259" key="2">
    <source>
        <dbReference type="Pfam" id="PF13400"/>
    </source>
</evidence>
<protein>
    <submittedName>
        <fullName evidence="3">Putative Flp pilus-assembly TadE/G-like protein</fullName>
    </submittedName>
</protein>
<dbReference type="OrthoDB" id="8014659at2"/>